<dbReference type="CDD" id="cd00042">
    <property type="entry name" value="CY"/>
    <property type="match status" value="1"/>
</dbReference>
<evidence type="ECO:0000259" key="4">
    <source>
        <dbReference type="Pfam" id="PF00031"/>
    </source>
</evidence>
<dbReference type="Gene3D" id="3.10.450.10">
    <property type="match status" value="1"/>
</dbReference>
<comment type="subcellular location">
    <subcellularLocation>
        <location evidence="1">Cytoplasm</location>
    </subcellularLocation>
</comment>
<comment type="similarity">
    <text evidence="2">Belongs to the cystatin family.</text>
</comment>
<sequence>MAGLLGGFGPEEPADAEVQAASDKVKAQFVKKSGKNPREFKALSYISQVVAGTIYIVKHIQIRYSIDIVFHTVYSLHFPCALPHVHQHIPGSYCLDRYRSILPTQLYYS</sequence>
<keyword evidence="3" id="KW-0963">Cytoplasm</keyword>
<keyword evidence="6" id="KW-1185">Reference proteome</keyword>
<name>A0ABN9M5A7_9NEOB</name>
<dbReference type="PRINTS" id="PR00295">
    <property type="entry name" value="STEFINA"/>
</dbReference>
<dbReference type="Proteomes" id="UP001176940">
    <property type="component" value="Unassembled WGS sequence"/>
</dbReference>
<dbReference type="Pfam" id="PF00031">
    <property type="entry name" value="Cystatin"/>
    <property type="match status" value="1"/>
</dbReference>
<dbReference type="InterPro" id="IPR000010">
    <property type="entry name" value="Cystatin_dom"/>
</dbReference>
<evidence type="ECO:0000313" key="6">
    <source>
        <dbReference type="Proteomes" id="UP001176940"/>
    </source>
</evidence>
<feature type="domain" description="Cystatin" evidence="4">
    <location>
        <begin position="7"/>
        <end position="58"/>
    </location>
</feature>
<accession>A0ABN9M5A7</accession>
<evidence type="ECO:0000256" key="1">
    <source>
        <dbReference type="ARBA" id="ARBA00004496"/>
    </source>
</evidence>
<comment type="caution">
    <text evidence="5">The sequence shown here is derived from an EMBL/GenBank/DDBJ whole genome shotgun (WGS) entry which is preliminary data.</text>
</comment>
<reference evidence="5" key="1">
    <citation type="submission" date="2023-07" db="EMBL/GenBank/DDBJ databases">
        <authorList>
            <person name="Stuckert A."/>
        </authorList>
    </citation>
    <scope>NUCLEOTIDE SEQUENCE</scope>
</reference>
<dbReference type="InterPro" id="IPR046350">
    <property type="entry name" value="Cystatin_sf"/>
</dbReference>
<evidence type="ECO:0000256" key="2">
    <source>
        <dbReference type="ARBA" id="ARBA00009403"/>
    </source>
</evidence>
<protein>
    <recommendedName>
        <fullName evidence="4">Cystatin domain-containing protein</fullName>
    </recommendedName>
</protein>
<evidence type="ECO:0000313" key="5">
    <source>
        <dbReference type="EMBL" id="CAJ0956510.1"/>
    </source>
</evidence>
<dbReference type="SUPFAM" id="SSF54403">
    <property type="entry name" value="Cystatin/monellin"/>
    <property type="match status" value="1"/>
</dbReference>
<evidence type="ECO:0000256" key="3">
    <source>
        <dbReference type="ARBA" id="ARBA00022490"/>
    </source>
</evidence>
<gene>
    <name evidence="5" type="ORF">RIMI_LOCUS15552749</name>
</gene>
<proteinExistence type="inferred from homology"/>
<dbReference type="InterPro" id="IPR001713">
    <property type="entry name" value="Prot_inh_stefin"/>
</dbReference>
<organism evidence="5 6">
    <name type="scientific">Ranitomeya imitator</name>
    <name type="common">mimic poison frog</name>
    <dbReference type="NCBI Taxonomy" id="111125"/>
    <lineage>
        <taxon>Eukaryota</taxon>
        <taxon>Metazoa</taxon>
        <taxon>Chordata</taxon>
        <taxon>Craniata</taxon>
        <taxon>Vertebrata</taxon>
        <taxon>Euteleostomi</taxon>
        <taxon>Amphibia</taxon>
        <taxon>Batrachia</taxon>
        <taxon>Anura</taxon>
        <taxon>Neobatrachia</taxon>
        <taxon>Hyloidea</taxon>
        <taxon>Dendrobatidae</taxon>
        <taxon>Dendrobatinae</taxon>
        <taxon>Ranitomeya</taxon>
    </lineage>
</organism>
<dbReference type="EMBL" id="CAUEEQ010041973">
    <property type="protein sequence ID" value="CAJ0956510.1"/>
    <property type="molecule type" value="Genomic_DNA"/>
</dbReference>